<organism evidence="1 2">
    <name type="scientific">Streptosporangium album</name>
    <dbReference type="NCBI Taxonomy" id="47479"/>
    <lineage>
        <taxon>Bacteria</taxon>
        <taxon>Bacillati</taxon>
        <taxon>Actinomycetota</taxon>
        <taxon>Actinomycetes</taxon>
        <taxon>Streptosporangiales</taxon>
        <taxon>Streptosporangiaceae</taxon>
        <taxon>Streptosporangium</taxon>
    </lineage>
</organism>
<dbReference type="Proteomes" id="UP000534286">
    <property type="component" value="Unassembled WGS sequence"/>
</dbReference>
<protein>
    <submittedName>
        <fullName evidence="1">Uncharacterized protein</fullName>
    </submittedName>
</protein>
<sequence>MAGAVALLVFLKILNQLILFAAALTATGTTGDIVDLAVRRTPSSPAALI</sequence>
<proteinExistence type="predicted"/>
<gene>
    <name evidence="1" type="ORF">FHR32_007576</name>
</gene>
<accession>A0A7W7S3F4</accession>
<reference evidence="1 2" key="1">
    <citation type="submission" date="2020-08" db="EMBL/GenBank/DDBJ databases">
        <title>Sequencing the genomes of 1000 actinobacteria strains.</title>
        <authorList>
            <person name="Klenk H.-P."/>
        </authorList>
    </citation>
    <scope>NUCLEOTIDE SEQUENCE [LARGE SCALE GENOMIC DNA]</scope>
    <source>
        <strain evidence="1 2">DSM 43023</strain>
    </source>
</reference>
<evidence type="ECO:0000313" key="1">
    <source>
        <dbReference type="EMBL" id="MBB4943176.1"/>
    </source>
</evidence>
<evidence type="ECO:0000313" key="2">
    <source>
        <dbReference type="Proteomes" id="UP000534286"/>
    </source>
</evidence>
<comment type="caution">
    <text evidence="1">The sequence shown here is derived from an EMBL/GenBank/DDBJ whole genome shotgun (WGS) entry which is preliminary data.</text>
</comment>
<dbReference type="AlphaFoldDB" id="A0A7W7S3F4"/>
<dbReference type="EMBL" id="JACHJU010000005">
    <property type="protein sequence ID" value="MBB4943176.1"/>
    <property type="molecule type" value="Genomic_DNA"/>
</dbReference>
<dbReference type="RefSeq" id="WP_246468393.1">
    <property type="nucleotide sequence ID" value="NZ_BAABEK010000129.1"/>
</dbReference>
<name>A0A7W7S3F4_9ACTN</name>
<keyword evidence="2" id="KW-1185">Reference proteome</keyword>